<dbReference type="Gene3D" id="1.10.630.10">
    <property type="entry name" value="Cytochrome P450"/>
    <property type="match status" value="1"/>
</dbReference>
<dbReference type="EC" id="1.14.14.1" evidence="5"/>
<accession>A0A6J1WF11</accession>
<evidence type="ECO:0000256" key="5">
    <source>
        <dbReference type="ARBA" id="ARBA00012109"/>
    </source>
</evidence>
<evidence type="ECO:0000256" key="11">
    <source>
        <dbReference type="ARBA" id="ARBA00023004"/>
    </source>
</evidence>
<keyword evidence="8" id="KW-0256">Endoplasmic reticulum</keyword>
<dbReference type="Pfam" id="PF00067">
    <property type="entry name" value="p450"/>
    <property type="match status" value="1"/>
</dbReference>
<evidence type="ECO:0000256" key="13">
    <source>
        <dbReference type="ARBA" id="ARBA00023136"/>
    </source>
</evidence>
<proteinExistence type="inferred from homology"/>
<dbReference type="RefSeq" id="XP_026748483.2">
    <property type="nucleotide sequence ID" value="XM_026892682.3"/>
</dbReference>
<dbReference type="GO" id="GO:0020037">
    <property type="term" value="F:heme binding"/>
    <property type="evidence" value="ECO:0007669"/>
    <property type="project" value="InterPro"/>
</dbReference>
<dbReference type="GeneID" id="113509365"/>
<keyword evidence="9" id="KW-0492">Microsome</keyword>
<dbReference type="PANTHER" id="PTHR24292">
    <property type="entry name" value="CYTOCHROME P450"/>
    <property type="match status" value="1"/>
</dbReference>
<keyword evidence="12 16" id="KW-0503">Monooxygenase</keyword>
<evidence type="ECO:0000256" key="15">
    <source>
        <dbReference type="PIRSR" id="PIRSR602401-1"/>
    </source>
</evidence>
<dbReference type="SUPFAM" id="SSF48264">
    <property type="entry name" value="Cytochrome P450"/>
    <property type="match status" value="1"/>
</dbReference>
<dbReference type="InterPro" id="IPR002401">
    <property type="entry name" value="Cyt_P450_E_grp-I"/>
</dbReference>
<dbReference type="KEGG" id="gmw:113509365"/>
<dbReference type="Proteomes" id="UP001652740">
    <property type="component" value="Unplaced"/>
</dbReference>
<keyword evidence="17" id="KW-1185">Reference proteome</keyword>
<evidence type="ECO:0000256" key="6">
    <source>
        <dbReference type="ARBA" id="ARBA00022617"/>
    </source>
</evidence>
<evidence type="ECO:0000256" key="9">
    <source>
        <dbReference type="ARBA" id="ARBA00022848"/>
    </source>
</evidence>
<dbReference type="GO" id="GO:0016712">
    <property type="term" value="F:oxidoreductase activity, acting on paired donors, with incorporation or reduction of molecular oxygen, reduced flavin or flavoprotein as one donor, and incorporation of one atom of oxygen"/>
    <property type="evidence" value="ECO:0007669"/>
    <property type="project" value="UniProtKB-EC"/>
</dbReference>
<dbReference type="PANTHER" id="PTHR24292:SF54">
    <property type="entry name" value="CYP9F3-RELATED"/>
    <property type="match status" value="1"/>
</dbReference>
<comment type="subcellular location">
    <subcellularLocation>
        <location evidence="3">Endoplasmic reticulum membrane</location>
        <topology evidence="3">Peripheral membrane protein</topology>
    </subcellularLocation>
    <subcellularLocation>
        <location evidence="2">Microsome membrane</location>
        <topology evidence="2">Peripheral membrane protein</topology>
    </subcellularLocation>
</comment>
<keyword evidence="13" id="KW-0472">Membrane</keyword>
<gene>
    <name evidence="18" type="primary">LOC113509365</name>
</gene>
<dbReference type="InterPro" id="IPR036396">
    <property type="entry name" value="Cyt_P450_sf"/>
</dbReference>
<dbReference type="PRINTS" id="PR00385">
    <property type="entry name" value="P450"/>
</dbReference>
<dbReference type="InterPro" id="IPR017972">
    <property type="entry name" value="Cyt_P450_CS"/>
</dbReference>
<evidence type="ECO:0000256" key="8">
    <source>
        <dbReference type="ARBA" id="ARBA00022824"/>
    </source>
</evidence>
<protein>
    <recommendedName>
        <fullName evidence="5">unspecific monooxygenase</fullName>
        <ecNumber evidence="5">1.14.14.1</ecNumber>
    </recommendedName>
</protein>
<dbReference type="FunCoup" id="A0A6J1WF11">
    <property type="interactions" value="248"/>
</dbReference>
<comment type="cofactor">
    <cofactor evidence="1 15">
        <name>heme</name>
        <dbReference type="ChEBI" id="CHEBI:30413"/>
    </cofactor>
</comment>
<keyword evidence="7 15" id="KW-0479">Metal-binding</keyword>
<evidence type="ECO:0000256" key="12">
    <source>
        <dbReference type="ARBA" id="ARBA00023033"/>
    </source>
</evidence>
<dbReference type="InterPro" id="IPR001128">
    <property type="entry name" value="Cyt_P450"/>
</dbReference>
<evidence type="ECO:0000256" key="16">
    <source>
        <dbReference type="RuleBase" id="RU000461"/>
    </source>
</evidence>
<evidence type="ECO:0000256" key="14">
    <source>
        <dbReference type="ARBA" id="ARBA00047827"/>
    </source>
</evidence>
<evidence type="ECO:0000256" key="2">
    <source>
        <dbReference type="ARBA" id="ARBA00004174"/>
    </source>
</evidence>
<evidence type="ECO:0000256" key="10">
    <source>
        <dbReference type="ARBA" id="ARBA00023002"/>
    </source>
</evidence>
<evidence type="ECO:0000256" key="7">
    <source>
        <dbReference type="ARBA" id="ARBA00022723"/>
    </source>
</evidence>
<dbReference type="InterPro" id="IPR050476">
    <property type="entry name" value="Insect_CytP450_Detox"/>
</dbReference>
<comment type="similarity">
    <text evidence="4 16">Belongs to the cytochrome P450 family.</text>
</comment>
<evidence type="ECO:0000313" key="18">
    <source>
        <dbReference type="RefSeq" id="XP_026748483.2"/>
    </source>
</evidence>
<evidence type="ECO:0000256" key="4">
    <source>
        <dbReference type="ARBA" id="ARBA00010617"/>
    </source>
</evidence>
<dbReference type="CDD" id="cd11056">
    <property type="entry name" value="CYP6-like"/>
    <property type="match status" value="1"/>
</dbReference>
<organism evidence="17 18">
    <name type="scientific">Galleria mellonella</name>
    <name type="common">Greater wax moth</name>
    <dbReference type="NCBI Taxonomy" id="7137"/>
    <lineage>
        <taxon>Eukaryota</taxon>
        <taxon>Metazoa</taxon>
        <taxon>Ecdysozoa</taxon>
        <taxon>Arthropoda</taxon>
        <taxon>Hexapoda</taxon>
        <taxon>Insecta</taxon>
        <taxon>Pterygota</taxon>
        <taxon>Neoptera</taxon>
        <taxon>Endopterygota</taxon>
        <taxon>Lepidoptera</taxon>
        <taxon>Glossata</taxon>
        <taxon>Ditrysia</taxon>
        <taxon>Pyraloidea</taxon>
        <taxon>Pyralidae</taxon>
        <taxon>Galleriinae</taxon>
        <taxon>Galleria</taxon>
    </lineage>
</organism>
<keyword evidence="10 16" id="KW-0560">Oxidoreductase</keyword>
<name>A0A6J1WF11_GALME</name>
<dbReference type="PRINTS" id="PR00463">
    <property type="entry name" value="EP450I"/>
</dbReference>
<keyword evidence="11 15" id="KW-0408">Iron</keyword>
<evidence type="ECO:0000256" key="3">
    <source>
        <dbReference type="ARBA" id="ARBA00004406"/>
    </source>
</evidence>
<reference evidence="18" key="1">
    <citation type="submission" date="2025-08" db="UniProtKB">
        <authorList>
            <consortium name="RefSeq"/>
        </authorList>
    </citation>
    <scope>IDENTIFICATION</scope>
    <source>
        <tissue evidence="18">Whole larvae</tissue>
    </source>
</reference>
<feature type="binding site" description="axial binding residue" evidence="15">
    <location>
        <position position="450"/>
    </location>
    <ligand>
        <name>heme</name>
        <dbReference type="ChEBI" id="CHEBI:30413"/>
    </ligand>
    <ligandPart>
        <name>Fe</name>
        <dbReference type="ChEBI" id="CHEBI:18248"/>
    </ligandPart>
</feature>
<dbReference type="AlphaFoldDB" id="A0A6J1WF11"/>
<dbReference type="GO" id="GO:0005506">
    <property type="term" value="F:iron ion binding"/>
    <property type="evidence" value="ECO:0007669"/>
    <property type="project" value="InterPro"/>
</dbReference>
<dbReference type="GO" id="GO:0005789">
    <property type="term" value="C:endoplasmic reticulum membrane"/>
    <property type="evidence" value="ECO:0007669"/>
    <property type="project" value="UniProtKB-SubCell"/>
</dbReference>
<dbReference type="InParanoid" id="A0A6J1WF11"/>
<dbReference type="PROSITE" id="PS00086">
    <property type="entry name" value="CYTOCHROME_P450"/>
    <property type="match status" value="1"/>
</dbReference>
<sequence>MITLAVILLSFIALYFYNKRTFNYWKKKNVKHDKPVAFFGNNKEGFFIQKSKVQLNTEMYNKYSNERVVGFYRGTKPELIIRDPELVKRILVTDFGSFFYRGFLPNKDVIEPTLRHLFASEGDLWKMLRTRMSPVFTSGKLKVMFPLIVEHAENLQSRISKIASSEKSSDAKELMARYATDFIGACGFGLEADSINNENSYFRKLGYKIFAPGLVDAIIAVSKDMFPELCKNLKFFSRIEDEAKQLAQDIQKARNYQPVGRNDYVDMMLALKNQGTIKIESIEKTKSDGSPELVSIQFDDDIFMAQLILFFAAGFETSSSSSSMTLHLLAYHPDKQIKVQEDIDRVLAKYNNKLCYDAVKDMAYLEMAFKESMRIFPPLGYISRQCTKDYTFTDMNLTINKGVNVMIPIQALHMDPKYWDKPEEYRPERFQSDNEHKDVYLPFGNGPRNCVGTRLGLMQAMAGLAAVLSKFTVEPAPNSKLRPVIDPKSEVVQGIVGGLPLIFRERNKTRI</sequence>
<evidence type="ECO:0000256" key="1">
    <source>
        <dbReference type="ARBA" id="ARBA00001971"/>
    </source>
</evidence>
<evidence type="ECO:0000313" key="17">
    <source>
        <dbReference type="Proteomes" id="UP001652740"/>
    </source>
</evidence>
<comment type="catalytic activity">
    <reaction evidence="14">
        <text>an organic molecule + reduced [NADPH--hemoprotein reductase] + O2 = an alcohol + oxidized [NADPH--hemoprotein reductase] + H2O + H(+)</text>
        <dbReference type="Rhea" id="RHEA:17149"/>
        <dbReference type="Rhea" id="RHEA-COMP:11964"/>
        <dbReference type="Rhea" id="RHEA-COMP:11965"/>
        <dbReference type="ChEBI" id="CHEBI:15377"/>
        <dbReference type="ChEBI" id="CHEBI:15378"/>
        <dbReference type="ChEBI" id="CHEBI:15379"/>
        <dbReference type="ChEBI" id="CHEBI:30879"/>
        <dbReference type="ChEBI" id="CHEBI:57618"/>
        <dbReference type="ChEBI" id="CHEBI:58210"/>
        <dbReference type="ChEBI" id="CHEBI:142491"/>
        <dbReference type="EC" id="1.14.14.1"/>
    </reaction>
</comment>
<keyword evidence="6 15" id="KW-0349">Heme</keyword>